<evidence type="ECO:0000259" key="1">
    <source>
        <dbReference type="Pfam" id="PF00646"/>
    </source>
</evidence>
<dbReference type="CDD" id="cd09917">
    <property type="entry name" value="F-box_SF"/>
    <property type="match status" value="1"/>
</dbReference>
<gene>
    <name evidence="2" type="ORF">TNS_ORF276</name>
</gene>
<dbReference type="Proteomes" id="UP000232615">
    <property type="component" value="Segment"/>
</dbReference>
<dbReference type="InterPro" id="IPR036047">
    <property type="entry name" value="F-box-like_dom_sf"/>
</dbReference>
<dbReference type="SUPFAM" id="SSF82185">
    <property type="entry name" value="Histone H3 K4-specific methyltransferase SET7/9 N-terminal domain"/>
    <property type="match status" value="1"/>
</dbReference>
<proteinExistence type="predicted"/>
<dbReference type="EMBL" id="KF483846">
    <property type="protein sequence ID" value="AHC54994.1"/>
    <property type="molecule type" value="Genomic_DNA"/>
</dbReference>
<keyword evidence="3" id="KW-1185">Reference proteome</keyword>
<accession>V9SGH8</accession>
<reference evidence="2 3" key="1">
    <citation type="journal article" date="2014" name="Arch. Virol.">
        <title>Complete genome sequence of Tunisvirus, a new member of the proposed family Marseilleviridae.</title>
        <authorList>
            <person name="Aherfi S."/>
            <person name="Boughalmi M."/>
            <person name="Pagnier I."/>
            <person name="Fournous G."/>
            <person name="La Scola B."/>
            <person name="Raoult D."/>
            <person name="Colson P."/>
        </authorList>
    </citation>
    <scope>NUCLEOTIDE SEQUENCE [LARGE SCALE GENOMIC DNA]</scope>
    <source>
        <strain evidence="2 3">U484</strain>
    </source>
</reference>
<evidence type="ECO:0000313" key="2">
    <source>
        <dbReference type="EMBL" id="AHC54994.1"/>
    </source>
</evidence>
<sequence>MSTLPFPNEILFQIFRLLGRKDIVRFGVTCKANYNVLMGIRASGEEEVDDSCFLEKFRKDVFGRKQGRFSVTYFSGDSLIETYVDGKRHGPCWETNKKGTLHGHYVNGERCGKWYGVTADGKTEICKRYKHGVEKIVEERDEKGTLSLWVEKFGRGMDVQDDEGIWYHETVEFLFERTEWNIVCGKKKCPTFQMYNAGDNYQSTKANRRVYAFCCKKHQRQMPDSLF</sequence>
<dbReference type="Pfam" id="PF00646">
    <property type="entry name" value="F-box"/>
    <property type="match status" value="1"/>
</dbReference>
<name>V9SGH8_9VIRU</name>
<protein>
    <submittedName>
        <fullName evidence="2">F-box containing protein</fullName>
    </submittedName>
</protein>
<dbReference type="SUPFAM" id="SSF81383">
    <property type="entry name" value="F-box domain"/>
    <property type="match status" value="1"/>
</dbReference>
<evidence type="ECO:0000313" key="3">
    <source>
        <dbReference type="Proteomes" id="UP000232615"/>
    </source>
</evidence>
<feature type="domain" description="F-box" evidence="1">
    <location>
        <begin position="6"/>
        <end position="32"/>
    </location>
</feature>
<dbReference type="InterPro" id="IPR001810">
    <property type="entry name" value="F-box_dom"/>
</dbReference>
<dbReference type="Gene3D" id="2.20.110.10">
    <property type="entry name" value="Histone H3 K4-specific methyltransferase SET7/9 N-terminal domain"/>
    <property type="match status" value="1"/>
</dbReference>
<organism evidence="2 3">
    <name type="scientific">Tunisvirus fontaine2</name>
    <dbReference type="NCBI Taxonomy" id="1421067"/>
    <lineage>
        <taxon>Viruses</taxon>
        <taxon>Varidnaviria</taxon>
        <taxon>Bamfordvirae</taxon>
        <taxon>Nucleocytoviricota</taxon>
        <taxon>Megaviricetes</taxon>
        <taxon>Pimascovirales</taxon>
        <taxon>Pimascovirales incertae sedis</taxon>
        <taxon>Marseilleviridae</taxon>
        <taxon>Losannavirus</taxon>
        <taxon>Losannavirus tunisense</taxon>
    </lineage>
</organism>